<evidence type="ECO:0000256" key="2">
    <source>
        <dbReference type="PIRSR" id="PIRSR613078-2"/>
    </source>
</evidence>
<dbReference type="eggNOG" id="COG0406">
    <property type="taxonomic scope" value="Bacteria"/>
</dbReference>
<dbReference type="SMART" id="SM00855">
    <property type="entry name" value="PGAM"/>
    <property type="match status" value="1"/>
</dbReference>
<sequence>MGRVLYSVTFLRHGRSCADDEGVYEGRYDSPLTAVGEAQAYRRAREWKECGVTFDRVIASTLQRARRTAEIVCEVLNLPLETSEAWMEINSGKLAGMNPQEAERIYPRPAFRNPYETITPTGESEWQVFIRVAQALEEVIRQRVPRTLVVAHGGSLSMTLRVICGVTPWGNSQGVAFHLGDLGFARTAYDPQTNVWHFLELHPGLQEIEQ</sequence>
<feature type="active site" description="Proton donor/acceptor" evidence="1">
    <location>
        <position position="88"/>
    </location>
</feature>
<dbReference type="InterPro" id="IPR013078">
    <property type="entry name" value="His_Pase_superF_clade-1"/>
</dbReference>
<dbReference type="GO" id="GO:0016791">
    <property type="term" value="F:phosphatase activity"/>
    <property type="evidence" value="ECO:0007669"/>
    <property type="project" value="TreeGrafter"/>
</dbReference>
<dbReference type="Gene3D" id="3.40.50.1240">
    <property type="entry name" value="Phosphoglycerate mutase-like"/>
    <property type="match status" value="1"/>
</dbReference>
<dbReference type="PANTHER" id="PTHR48100">
    <property type="entry name" value="BROAD-SPECIFICITY PHOSPHATASE YOR283W-RELATED"/>
    <property type="match status" value="1"/>
</dbReference>
<dbReference type="GO" id="GO:0005737">
    <property type="term" value="C:cytoplasm"/>
    <property type="evidence" value="ECO:0007669"/>
    <property type="project" value="TreeGrafter"/>
</dbReference>
<dbReference type="Pfam" id="PF00300">
    <property type="entry name" value="His_Phos_1"/>
    <property type="match status" value="1"/>
</dbReference>
<dbReference type="Proteomes" id="UP000008922">
    <property type="component" value="Chromosome"/>
</dbReference>
<accession>E8N0G0</accession>
<protein>
    <submittedName>
        <fullName evidence="3">Phosphoglycerate mutase family protein</fullName>
    </submittedName>
</protein>
<proteinExistence type="predicted"/>
<evidence type="ECO:0000313" key="3">
    <source>
        <dbReference type="EMBL" id="BAJ64709.1"/>
    </source>
</evidence>
<evidence type="ECO:0000313" key="4">
    <source>
        <dbReference type="Proteomes" id="UP000008922"/>
    </source>
</evidence>
<feature type="binding site" evidence="2">
    <location>
        <position position="64"/>
    </location>
    <ligand>
        <name>substrate</name>
    </ligand>
</feature>
<feature type="active site" description="Tele-phosphohistidine intermediate" evidence="1">
    <location>
        <position position="13"/>
    </location>
</feature>
<dbReference type="STRING" id="926569.ANT_26830"/>
<dbReference type="OrthoDB" id="9782128at2"/>
<reference evidence="3 4" key="1">
    <citation type="submission" date="2010-12" db="EMBL/GenBank/DDBJ databases">
        <title>Whole genome sequence of Anaerolinea thermophila UNI-1.</title>
        <authorList>
            <person name="Narita-Yamada S."/>
            <person name="Kishi E."/>
            <person name="Watanabe Y."/>
            <person name="Takasaki K."/>
            <person name="Ankai A."/>
            <person name="Oguchi A."/>
            <person name="Fukui S."/>
            <person name="Takahashi M."/>
            <person name="Yashiro I."/>
            <person name="Hosoyama A."/>
            <person name="Sekiguchi Y."/>
            <person name="Hanada S."/>
            <person name="Fujita N."/>
        </authorList>
    </citation>
    <scope>NUCLEOTIDE SEQUENCE [LARGE SCALE GENOMIC DNA]</scope>
    <source>
        <strain evidence="4">DSM 14523 / JCM 11388 / NBRC 100420 / UNI-1</strain>
    </source>
</reference>
<dbReference type="InterPro" id="IPR029033">
    <property type="entry name" value="His_PPase_superfam"/>
</dbReference>
<evidence type="ECO:0000256" key="1">
    <source>
        <dbReference type="PIRSR" id="PIRSR613078-1"/>
    </source>
</evidence>
<name>E8N0G0_ANATU</name>
<dbReference type="PANTHER" id="PTHR48100:SF1">
    <property type="entry name" value="HISTIDINE PHOSPHATASE FAMILY PROTEIN-RELATED"/>
    <property type="match status" value="1"/>
</dbReference>
<dbReference type="SUPFAM" id="SSF53254">
    <property type="entry name" value="Phosphoglycerate mutase-like"/>
    <property type="match status" value="1"/>
</dbReference>
<dbReference type="KEGG" id="atm:ANT_26830"/>
<dbReference type="InParanoid" id="E8N0G0"/>
<dbReference type="CDD" id="cd07067">
    <property type="entry name" value="HP_PGM_like"/>
    <property type="match status" value="1"/>
</dbReference>
<organism evidence="3 4">
    <name type="scientific">Anaerolinea thermophila (strain DSM 14523 / JCM 11388 / NBRC 100420 / UNI-1)</name>
    <dbReference type="NCBI Taxonomy" id="926569"/>
    <lineage>
        <taxon>Bacteria</taxon>
        <taxon>Bacillati</taxon>
        <taxon>Chloroflexota</taxon>
        <taxon>Anaerolineae</taxon>
        <taxon>Anaerolineales</taxon>
        <taxon>Anaerolineaceae</taxon>
        <taxon>Anaerolinea</taxon>
    </lineage>
</organism>
<dbReference type="AlphaFoldDB" id="E8N0G0"/>
<dbReference type="RefSeq" id="WP_013561061.1">
    <property type="nucleotide sequence ID" value="NC_014960.1"/>
</dbReference>
<keyword evidence="4" id="KW-1185">Reference proteome</keyword>
<dbReference type="InterPro" id="IPR050275">
    <property type="entry name" value="PGM_Phosphatase"/>
</dbReference>
<dbReference type="EMBL" id="AP012029">
    <property type="protein sequence ID" value="BAJ64709.1"/>
    <property type="molecule type" value="Genomic_DNA"/>
</dbReference>
<gene>
    <name evidence="3" type="ordered locus">ANT_26830</name>
</gene>
<dbReference type="HOGENOM" id="CLU_033323_9_5_0"/>